<dbReference type="Proteomes" id="UP001277761">
    <property type="component" value="Unassembled WGS sequence"/>
</dbReference>
<feature type="transmembrane region" description="Helical" evidence="1">
    <location>
        <begin position="102"/>
        <end position="122"/>
    </location>
</feature>
<keyword evidence="3" id="KW-1185">Reference proteome</keyword>
<evidence type="ECO:0000313" key="2">
    <source>
        <dbReference type="EMBL" id="MDX8151011.1"/>
    </source>
</evidence>
<feature type="transmembrane region" description="Helical" evidence="1">
    <location>
        <begin position="76"/>
        <end position="96"/>
    </location>
</feature>
<dbReference type="RefSeq" id="WP_319953164.1">
    <property type="nucleotide sequence ID" value="NZ_JAXAVX010000002.1"/>
</dbReference>
<comment type="caution">
    <text evidence="2">The sequence shown here is derived from an EMBL/GenBank/DDBJ whole genome shotgun (WGS) entry which is preliminary data.</text>
</comment>
<reference evidence="2 3" key="1">
    <citation type="submission" date="2023-11" db="EMBL/GenBank/DDBJ databases">
        <authorList>
            <person name="Xu M."/>
            <person name="Jiang T."/>
        </authorList>
    </citation>
    <scope>NUCLEOTIDE SEQUENCE [LARGE SCALE GENOMIC DNA]</scope>
    <source>
        <strain evidence="2 3">SD</strain>
    </source>
</reference>
<evidence type="ECO:0008006" key="4">
    <source>
        <dbReference type="Google" id="ProtNLM"/>
    </source>
</evidence>
<keyword evidence="1" id="KW-1133">Transmembrane helix</keyword>
<sequence>MFDVSTADPDRTRKFLKIVGGLALIDVFLLVPLLLGYLDVIDSDSFVGPVGGTHGTVFLVLAGIVAWGAQQGLWSWRFPGTIVGANLVLFGLLQALKGDAPTIFAVPAAILIAIPLTADLLASRELASRTR</sequence>
<gene>
    <name evidence="2" type="ORF">SK069_05360</name>
</gene>
<feature type="transmembrane region" description="Helical" evidence="1">
    <location>
        <begin position="50"/>
        <end position="69"/>
    </location>
</feature>
<keyword evidence="1" id="KW-0812">Transmembrane</keyword>
<name>A0ABU4VGS1_9ACTN</name>
<evidence type="ECO:0000313" key="3">
    <source>
        <dbReference type="Proteomes" id="UP001277761"/>
    </source>
</evidence>
<keyword evidence="1" id="KW-0472">Membrane</keyword>
<proteinExistence type="predicted"/>
<dbReference type="EMBL" id="JAXAVX010000002">
    <property type="protein sequence ID" value="MDX8151011.1"/>
    <property type="molecule type" value="Genomic_DNA"/>
</dbReference>
<protein>
    <recommendedName>
        <fullName evidence="4">DUF3817 domain-containing protein</fullName>
    </recommendedName>
</protein>
<accession>A0ABU4VGS1</accession>
<feature type="transmembrane region" description="Helical" evidence="1">
    <location>
        <begin position="15"/>
        <end position="38"/>
    </location>
</feature>
<evidence type="ECO:0000256" key="1">
    <source>
        <dbReference type="SAM" id="Phobius"/>
    </source>
</evidence>
<organism evidence="2 3">
    <name type="scientific">Patulibacter brassicae</name>
    <dbReference type="NCBI Taxonomy" id="1705717"/>
    <lineage>
        <taxon>Bacteria</taxon>
        <taxon>Bacillati</taxon>
        <taxon>Actinomycetota</taxon>
        <taxon>Thermoleophilia</taxon>
        <taxon>Solirubrobacterales</taxon>
        <taxon>Patulibacteraceae</taxon>
        <taxon>Patulibacter</taxon>
    </lineage>
</organism>